<comment type="caution">
    <text evidence="2">The sequence shown here is derived from an EMBL/GenBank/DDBJ whole genome shotgun (WGS) entry which is preliminary data.</text>
</comment>
<evidence type="ECO:0000313" key="2">
    <source>
        <dbReference type="EMBL" id="MDB2294644.1"/>
    </source>
</evidence>
<sequence>LETVTKLAESKLTGEQVTETEWYPGENIEKVLNTLTATENSESDQPPTNDSLQLQGQESSDQFRVNLDTQMVFKTILSEDGKIDVPDAELKAFDIDDGEVMQVIVTPLERDDGA</sequence>
<name>A0ABT4Z975_HALEZ</name>
<proteinExistence type="predicted"/>
<dbReference type="EMBL" id="JAQLUK010000277">
    <property type="protein sequence ID" value="MDB2294644.1"/>
    <property type="molecule type" value="Genomic_DNA"/>
</dbReference>
<gene>
    <name evidence="2" type="ORF">PM085_20850</name>
</gene>
<evidence type="ECO:0000256" key="1">
    <source>
        <dbReference type="SAM" id="MobiDB-lite"/>
    </source>
</evidence>
<keyword evidence="3" id="KW-1185">Reference proteome</keyword>
<feature type="region of interest" description="Disordered" evidence="1">
    <location>
        <begin position="1"/>
        <end position="25"/>
    </location>
</feature>
<accession>A0ABT4Z975</accession>
<evidence type="ECO:0000313" key="3">
    <source>
        <dbReference type="Proteomes" id="UP001210528"/>
    </source>
</evidence>
<dbReference type="Proteomes" id="UP001210528">
    <property type="component" value="Unassembled WGS sequence"/>
</dbReference>
<protein>
    <submittedName>
        <fullName evidence="2">Uncharacterized protein</fullName>
    </submittedName>
</protein>
<feature type="non-terminal residue" evidence="2">
    <location>
        <position position="1"/>
    </location>
</feature>
<feature type="region of interest" description="Disordered" evidence="1">
    <location>
        <begin position="37"/>
        <end position="60"/>
    </location>
</feature>
<reference evidence="2 3" key="1">
    <citation type="submission" date="2023-01" db="EMBL/GenBank/DDBJ databases">
        <title>Halorubrum ezzemoulense from Santa Pola, Spain.</title>
        <authorList>
            <person name="Feng Y."/>
            <person name="Louyakis A.S."/>
            <person name="Gogarten J.P."/>
        </authorList>
    </citation>
    <scope>NUCLEOTIDE SEQUENCE [LARGE SCALE GENOMIC DNA]</scope>
    <source>
        <strain evidence="2 3">AMM015</strain>
    </source>
</reference>
<organism evidence="2 3">
    <name type="scientific">Halorubrum ezzemoulense</name>
    <name type="common">Halorubrum chaoviator</name>
    <dbReference type="NCBI Taxonomy" id="337243"/>
    <lineage>
        <taxon>Archaea</taxon>
        <taxon>Methanobacteriati</taxon>
        <taxon>Methanobacteriota</taxon>
        <taxon>Stenosarchaea group</taxon>
        <taxon>Halobacteria</taxon>
        <taxon>Halobacteriales</taxon>
        <taxon>Haloferacaceae</taxon>
        <taxon>Halorubrum</taxon>
    </lineage>
</organism>